<keyword evidence="3 6" id="KW-0863">Zinc-finger</keyword>
<dbReference type="Gene3D" id="3.30.40.10">
    <property type="entry name" value="Zinc/RING finger domain, C3HC4 (zinc finger)"/>
    <property type="match status" value="1"/>
</dbReference>
<dbReference type="InterPro" id="IPR001841">
    <property type="entry name" value="Znf_RING"/>
</dbReference>
<comment type="pathway">
    <text evidence="1">Protein modification; protein ubiquitination.</text>
</comment>
<comment type="caution">
    <text evidence="9">The sequence shown here is derived from an EMBL/GenBank/DDBJ whole genome shotgun (WGS) entry which is preliminary data.</text>
</comment>
<dbReference type="GO" id="GO:0051603">
    <property type="term" value="P:proteolysis involved in protein catabolic process"/>
    <property type="evidence" value="ECO:0007669"/>
    <property type="project" value="UniProtKB-ARBA"/>
</dbReference>
<keyword evidence="10" id="KW-1185">Reference proteome</keyword>
<keyword evidence="2" id="KW-0479">Metal-binding</keyword>
<evidence type="ECO:0000256" key="7">
    <source>
        <dbReference type="SAM" id="MobiDB-lite"/>
    </source>
</evidence>
<reference evidence="9" key="1">
    <citation type="submission" date="2019-04" db="EMBL/GenBank/DDBJ databases">
        <title>Sequencing of skin fungus with MAO and IRED activity.</title>
        <authorList>
            <person name="Marsaioli A.J."/>
            <person name="Bonatto J.M.C."/>
            <person name="Reis Junior O."/>
        </authorList>
    </citation>
    <scope>NUCLEOTIDE SEQUENCE</scope>
    <source>
        <strain evidence="9">28M1</strain>
    </source>
</reference>
<evidence type="ECO:0000313" key="10">
    <source>
        <dbReference type="Proteomes" id="UP000758155"/>
    </source>
</evidence>
<feature type="domain" description="RING-type" evidence="8">
    <location>
        <begin position="29"/>
        <end position="80"/>
    </location>
</feature>
<organism evidence="9 10">
    <name type="scientific">Didymella heteroderae</name>
    <dbReference type="NCBI Taxonomy" id="1769908"/>
    <lineage>
        <taxon>Eukaryota</taxon>
        <taxon>Fungi</taxon>
        <taxon>Dikarya</taxon>
        <taxon>Ascomycota</taxon>
        <taxon>Pezizomycotina</taxon>
        <taxon>Dothideomycetes</taxon>
        <taxon>Pleosporomycetidae</taxon>
        <taxon>Pleosporales</taxon>
        <taxon>Pleosporineae</taxon>
        <taxon>Didymellaceae</taxon>
        <taxon>Didymella</taxon>
    </lineage>
</organism>
<evidence type="ECO:0000256" key="5">
    <source>
        <dbReference type="ARBA" id="ARBA00022833"/>
    </source>
</evidence>
<feature type="region of interest" description="Disordered" evidence="7">
    <location>
        <begin position="139"/>
        <end position="198"/>
    </location>
</feature>
<keyword evidence="4" id="KW-0833">Ubl conjugation pathway</keyword>
<name>A0A9P4WVR8_9PLEO</name>
<feature type="compositionally biased region" description="Acidic residues" evidence="7">
    <location>
        <begin position="155"/>
        <end position="192"/>
    </location>
</feature>
<accession>A0A9P4WVR8</accession>
<dbReference type="Proteomes" id="UP000758155">
    <property type="component" value="Unassembled WGS sequence"/>
</dbReference>
<feature type="compositionally biased region" description="Basic and acidic residues" evidence="7">
    <location>
        <begin position="139"/>
        <end position="148"/>
    </location>
</feature>
<evidence type="ECO:0000256" key="4">
    <source>
        <dbReference type="ARBA" id="ARBA00022786"/>
    </source>
</evidence>
<evidence type="ECO:0000256" key="2">
    <source>
        <dbReference type="ARBA" id="ARBA00022723"/>
    </source>
</evidence>
<gene>
    <name evidence="9" type="ORF">E8E12_001155</name>
</gene>
<dbReference type="PROSITE" id="PS50089">
    <property type="entry name" value="ZF_RING_2"/>
    <property type="match status" value="1"/>
</dbReference>
<evidence type="ECO:0000313" key="9">
    <source>
        <dbReference type="EMBL" id="KAF3044262.1"/>
    </source>
</evidence>
<evidence type="ECO:0000259" key="8">
    <source>
        <dbReference type="PROSITE" id="PS50089"/>
    </source>
</evidence>
<dbReference type="Pfam" id="PF12678">
    <property type="entry name" value="zf-rbx1"/>
    <property type="match status" value="1"/>
</dbReference>
<evidence type="ECO:0000256" key="6">
    <source>
        <dbReference type="PROSITE-ProRule" id="PRU00175"/>
    </source>
</evidence>
<dbReference type="GO" id="GO:0008270">
    <property type="term" value="F:zinc ion binding"/>
    <property type="evidence" value="ECO:0007669"/>
    <property type="project" value="UniProtKB-KW"/>
</dbReference>
<protein>
    <recommendedName>
        <fullName evidence="8">RING-type domain-containing protein</fullName>
    </recommendedName>
</protein>
<dbReference type="EMBL" id="SWKV01000009">
    <property type="protein sequence ID" value="KAF3044262.1"/>
    <property type="molecule type" value="Genomic_DNA"/>
</dbReference>
<dbReference type="AlphaFoldDB" id="A0A9P4WVR8"/>
<dbReference type="InterPro" id="IPR024766">
    <property type="entry name" value="Znf_RING_H2"/>
</dbReference>
<evidence type="ECO:0000256" key="1">
    <source>
        <dbReference type="ARBA" id="ARBA00004906"/>
    </source>
</evidence>
<dbReference type="OrthoDB" id="2849579at2759"/>
<sequence length="198" mass="21895">MSIFASKAAFVELGLEVVTPSTAHMYQDCFICKDPLDVNIHSTATAKHHAAVRIGVCGHVHGQECLSLWLDVGNSCPTCKHLLFEDSGRRVSQSDAEHVVYFVKRMFGVVGEKRAMAAIVRLVGKQEAEQARQQRIRGEAVKNAKAKELQAPQDDFVDDDDDDWMDDSDAEKDFEMDEEDGGGIVLEEEDTEPQSAAI</sequence>
<dbReference type="InterPro" id="IPR013083">
    <property type="entry name" value="Znf_RING/FYVE/PHD"/>
</dbReference>
<proteinExistence type="predicted"/>
<keyword evidence="5" id="KW-0862">Zinc</keyword>
<evidence type="ECO:0000256" key="3">
    <source>
        <dbReference type="ARBA" id="ARBA00022771"/>
    </source>
</evidence>
<dbReference type="SUPFAM" id="SSF57850">
    <property type="entry name" value="RING/U-box"/>
    <property type="match status" value="1"/>
</dbReference>